<evidence type="ECO:0000256" key="1">
    <source>
        <dbReference type="SAM" id="Phobius"/>
    </source>
</evidence>
<name>A0ABR4SQZ4_9MICO</name>
<keyword evidence="1" id="KW-1133">Transmembrane helix</keyword>
<dbReference type="Proteomes" id="UP000030182">
    <property type="component" value="Unassembled WGS sequence"/>
</dbReference>
<proteinExistence type="predicted"/>
<protein>
    <submittedName>
        <fullName evidence="2">Uncharacterized protein</fullName>
    </submittedName>
</protein>
<comment type="caution">
    <text evidence="2">The sequence shown here is derived from an EMBL/GenBank/DDBJ whole genome shotgun (WGS) entry which is preliminary data.</text>
</comment>
<accession>A0ABR4SQZ4</accession>
<evidence type="ECO:0000313" key="2">
    <source>
        <dbReference type="EMBL" id="KDS94181.1"/>
    </source>
</evidence>
<reference evidence="2 3" key="1">
    <citation type="submission" date="2014-01" db="EMBL/GenBank/DDBJ databases">
        <title>Draft genome sequence of the multidrug-resistant clinical isolate Dermabacter hominis 1368.</title>
        <authorList>
            <person name="Albersmeier A."/>
            <person name="Bomholt C."/>
            <person name="Glaub A."/>
            <person name="Ruckert C."/>
            <person name="Soriano F."/>
            <person name="Fernandez-Natal I."/>
            <person name="Tauch A."/>
        </authorList>
    </citation>
    <scope>NUCLEOTIDE SEQUENCE [LARGE SCALE GENOMIC DNA]</scope>
    <source>
        <strain evidence="2 3">1368</strain>
    </source>
</reference>
<feature type="transmembrane region" description="Helical" evidence="1">
    <location>
        <begin position="12"/>
        <end position="33"/>
    </location>
</feature>
<evidence type="ECO:0000313" key="3">
    <source>
        <dbReference type="Proteomes" id="UP000030182"/>
    </source>
</evidence>
<dbReference type="EMBL" id="JDRS01000002">
    <property type="protein sequence ID" value="KDS94181.1"/>
    <property type="molecule type" value="Genomic_DNA"/>
</dbReference>
<keyword evidence="1" id="KW-0472">Membrane</keyword>
<keyword evidence="1" id="KW-0812">Transmembrane</keyword>
<gene>
    <name evidence="2" type="ORF">DHOM_02730</name>
</gene>
<dbReference type="RefSeq" id="WP_187291804.1">
    <property type="nucleotide sequence ID" value="NZ_KN323183.1"/>
</dbReference>
<keyword evidence="3" id="KW-1185">Reference proteome</keyword>
<organism evidence="2 3">
    <name type="scientific">Dermabacter hominis 1368</name>
    <dbReference type="NCBI Taxonomy" id="1450519"/>
    <lineage>
        <taxon>Bacteria</taxon>
        <taxon>Bacillati</taxon>
        <taxon>Actinomycetota</taxon>
        <taxon>Actinomycetes</taxon>
        <taxon>Micrococcales</taxon>
        <taxon>Dermabacteraceae</taxon>
        <taxon>Dermabacter</taxon>
    </lineage>
</organism>
<sequence length="50" mass="5875">MLLFISLTATYFARVAILTALLFAVRFAVAIGVEHYEQWREEMSQLERRL</sequence>